<name>A0A367L5N9_9HYPO</name>
<dbReference type="GO" id="GO:0051879">
    <property type="term" value="F:Hsp90 protein binding"/>
    <property type="evidence" value="ECO:0007669"/>
    <property type="project" value="InterPro"/>
</dbReference>
<dbReference type="Pfam" id="PF18972">
    <property type="entry name" value="Wheel"/>
    <property type="match status" value="1"/>
</dbReference>
<keyword evidence="6" id="KW-1185">Reference proteome</keyword>
<keyword evidence="1" id="KW-0677">Repeat</keyword>
<keyword evidence="2" id="KW-0802">TPR repeat</keyword>
<evidence type="ECO:0000256" key="2">
    <source>
        <dbReference type="ARBA" id="ARBA00022803"/>
    </source>
</evidence>
<dbReference type="GO" id="GO:0006457">
    <property type="term" value="P:protein folding"/>
    <property type="evidence" value="ECO:0007669"/>
    <property type="project" value="TreeGrafter"/>
</dbReference>
<dbReference type="InterPro" id="IPR019734">
    <property type="entry name" value="TPR_rpt"/>
</dbReference>
<reference evidence="5 6" key="1">
    <citation type="journal article" date="2015" name="BMC Genomics">
        <title>Insights from the genome of Ophiocordyceps polyrhachis-furcata to pathogenicity and host specificity in insect fungi.</title>
        <authorList>
            <person name="Wichadakul D."/>
            <person name="Kobmoo N."/>
            <person name="Ingsriswang S."/>
            <person name="Tangphatsornruang S."/>
            <person name="Chantasingh D."/>
            <person name="Luangsa-ard J.J."/>
            <person name="Eurwilaichitr L."/>
        </authorList>
    </citation>
    <scope>NUCLEOTIDE SEQUENCE [LARGE SCALE GENOMIC DNA]</scope>
    <source>
        <strain evidence="5 6">BCC 54312</strain>
    </source>
</reference>
<dbReference type="GO" id="GO:0005829">
    <property type="term" value="C:cytosol"/>
    <property type="evidence" value="ECO:0007669"/>
    <property type="project" value="TreeGrafter"/>
</dbReference>
<dbReference type="GO" id="GO:0030544">
    <property type="term" value="F:Hsp70 protein binding"/>
    <property type="evidence" value="ECO:0007669"/>
    <property type="project" value="TreeGrafter"/>
</dbReference>
<evidence type="ECO:0000256" key="1">
    <source>
        <dbReference type="ARBA" id="ARBA00022737"/>
    </source>
</evidence>
<feature type="domain" description="Cns1/TTC4 wheel" evidence="4">
    <location>
        <begin position="255"/>
        <end position="340"/>
    </location>
</feature>
<evidence type="ECO:0000313" key="5">
    <source>
        <dbReference type="EMBL" id="RCI09731.1"/>
    </source>
</evidence>
<accession>A0A367L5N9</accession>
<dbReference type="STRING" id="1330021.A0A367L5N9"/>
<gene>
    <name evidence="5" type="ORF">L249_4117</name>
</gene>
<proteinExistence type="inferred from homology"/>
<dbReference type="PANTHER" id="PTHR46035">
    <property type="entry name" value="TETRATRICOPEPTIDE REPEAT PROTEIN 4"/>
    <property type="match status" value="1"/>
</dbReference>
<dbReference type="SUPFAM" id="SSF48452">
    <property type="entry name" value="TPR-like"/>
    <property type="match status" value="1"/>
</dbReference>
<dbReference type="OrthoDB" id="420195at2759"/>
<sequence>MDADTKPALPPAMASAAGKTVDEVWADLNKSPLFMTEMEENDDTAALQALSYEGTPLENAADFKERGNECFRVRGYVDAREFYAKGVAVLTTTTTAADKRHDDDDDDDDNDEEKATMLEALYVNRAACNLELENYRSCYLDCAAALRLNPHNVKAYYRAARALLAVDRVRDAAEACAAGLVLDPDNGSLRAASAAVVGRKDALDAIARRRSARVDEAARRARLVAAALAARNVPPLRTSDRPPDADGLGIALVPDPDDPRSALAFPAVLLYPLRLESDVIKAFVETESLADHLQYVLPPPWDGEGEYGAAADVSCYVETRSGGLLKMGKRVPLLKVLATGQADGWVAEFKAQRTAAS</sequence>
<dbReference type="Gene3D" id="1.25.40.10">
    <property type="entry name" value="Tetratricopeptide repeat domain"/>
    <property type="match status" value="1"/>
</dbReference>
<dbReference type="InterPro" id="IPR011990">
    <property type="entry name" value="TPR-like_helical_dom_sf"/>
</dbReference>
<dbReference type="EMBL" id="LKCN02000014">
    <property type="protein sequence ID" value="RCI09731.1"/>
    <property type="molecule type" value="Genomic_DNA"/>
</dbReference>
<evidence type="ECO:0000256" key="3">
    <source>
        <dbReference type="ARBA" id="ARBA00023602"/>
    </source>
</evidence>
<dbReference type="Proteomes" id="UP000253664">
    <property type="component" value="Unassembled WGS sequence"/>
</dbReference>
<comment type="caution">
    <text evidence="5">The sequence shown here is derived from an EMBL/GenBank/DDBJ whole genome shotgun (WGS) entry which is preliminary data.</text>
</comment>
<protein>
    <recommendedName>
        <fullName evidence="4">Cns1/TTC4 wheel domain-containing protein</fullName>
    </recommendedName>
</protein>
<organism evidence="5 6">
    <name type="scientific">Ophiocordyceps polyrhachis-furcata BCC 54312</name>
    <dbReference type="NCBI Taxonomy" id="1330021"/>
    <lineage>
        <taxon>Eukaryota</taxon>
        <taxon>Fungi</taxon>
        <taxon>Dikarya</taxon>
        <taxon>Ascomycota</taxon>
        <taxon>Pezizomycotina</taxon>
        <taxon>Sordariomycetes</taxon>
        <taxon>Hypocreomycetidae</taxon>
        <taxon>Hypocreales</taxon>
        <taxon>Ophiocordycipitaceae</taxon>
        <taxon>Ophiocordyceps</taxon>
    </lineage>
</organism>
<comment type="similarity">
    <text evidence="3">Belongs to the TTC4 family.</text>
</comment>
<dbReference type="SMART" id="SM00028">
    <property type="entry name" value="TPR"/>
    <property type="match status" value="3"/>
</dbReference>
<dbReference type="GO" id="GO:0005634">
    <property type="term" value="C:nucleus"/>
    <property type="evidence" value="ECO:0007669"/>
    <property type="project" value="TreeGrafter"/>
</dbReference>
<dbReference type="InterPro" id="IPR044059">
    <property type="entry name" value="Csn1/TTC4_wheel"/>
</dbReference>
<evidence type="ECO:0000313" key="6">
    <source>
        <dbReference type="Proteomes" id="UP000253664"/>
    </source>
</evidence>
<evidence type="ECO:0000259" key="4">
    <source>
        <dbReference type="Pfam" id="PF18972"/>
    </source>
</evidence>
<dbReference type="AlphaFoldDB" id="A0A367L5N9"/>
<dbReference type="PANTHER" id="PTHR46035:SF1">
    <property type="entry name" value="TETRATRICOPEPTIDE REPEAT PROTEIN 4"/>
    <property type="match status" value="1"/>
</dbReference>